<reference evidence="1 2" key="1">
    <citation type="journal article" date="2019" name="Int. J. Syst. Evol. Microbiol.">
        <title>The Global Catalogue of Microorganisms (GCM) 10K type strain sequencing project: providing services to taxonomists for standard genome sequencing and annotation.</title>
        <authorList>
            <consortium name="The Broad Institute Genomics Platform"/>
            <consortium name="The Broad Institute Genome Sequencing Center for Infectious Disease"/>
            <person name="Wu L."/>
            <person name="Ma J."/>
        </authorList>
    </citation>
    <scope>NUCLEOTIDE SEQUENCE [LARGE SCALE GENOMIC DNA]</scope>
    <source>
        <strain evidence="1 2">JCM 14545</strain>
    </source>
</reference>
<proteinExistence type="predicted"/>
<gene>
    <name evidence="1" type="ORF">GCM10009754_44290</name>
</gene>
<protein>
    <submittedName>
        <fullName evidence="1">Uncharacterized protein</fullName>
    </submittedName>
</protein>
<sequence length="217" mass="22988">MSSNSGSAATDEPVVPRGFSLGMPPGFIALPLDEDQIHSTDFCDPFLEDVGKQFSLESGGDHAAATAAAFAELGMTIGGSGVDYAAVAYYKSPEDPLRPIMVTVTGLTMPSSHGDQETAVAGLYEIHKNEGRGTPTLMELPVGPAVALAIQDKNFISVGSERDPVLTRQFSAWIPDPDGTAIGVVSVLSNSWRDWDRVCVLGVEIFDTFQWEPIGVG</sequence>
<dbReference type="RefSeq" id="WP_344421819.1">
    <property type="nucleotide sequence ID" value="NZ_BAAANN010000017.1"/>
</dbReference>
<keyword evidence="2" id="KW-1185">Reference proteome</keyword>
<name>A0ABN2RD00_9PSEU</name>
<evidence type="ECO:0000313" key="2">
    <source>
        <dbReference type="Proteomes" id="UP001501116"/>
    </source>
</evidence>
<accession>A0ABN2RD00</accession>
<organism evidence="1 2">
    <name type="scientific">Amycolatopsis minnesotensis</name>
    <dbReference type="NCBI Taxonomy" id="337894"/>
    <lineage>
        <taxon>Bacteria</taxon>
        <taxon>Bacillati</taxon>
        <taxon>Actinomycetota</taxon>
        <taxon>Actinomycetes</taxon>
        <taxon>Pseudonocardiales</taxon>
        <taxon>Pseudonocardiaceae</taxon>
        <taxon>Amycolatopsis</taxon>
    </lineage>
</organism>
<dbReference type="EMBL" id="BAAANN010000017">
    <property type="protein sequence ID" value="GAA1966890.1"/>
    <property type="molecule type" value="Genomic_DNA"/>
</dbReference>
<comment type="caution">
    <text evidence="1">The sequence shown here is derived from an EMBL/GenBank/DDBJ whole genome shotgun (WGS) entry which is preliminary data.</text>
</comment>
<dbReference type="Proteomes" id="UP001501116">
    <property type="component" value="Unassembled WGS sequence"/>
</dbReference>
<evidence type="ECO:0000313" key="1">
    <source>
        <dbReference type="EMBL" id="GAA1966890.1"/>
    </source>
</evidence>